<proteinExistence type="predicted"/>
<feature type="transmembrane region" description="Helical" evidence="4">
    <location>
        <begin position="317"/>
        <end position="335"/>
    </location>
</feature>
<dbReference type="InterPro" id="IPR009057">
    <property type="entry name" value="Homeodomain-like_sf"/>
</dbReference>
<gene>
    <name evidence="6" type="ORF">D4L85_27830</name>
</gene>
<dbReference type="InterPro" id="IPR014756">
    <property type="entry name" value="Ig_E-set"/>
</dbReference>
<dbReference type="Gene3D" id="1.10.10.60">
    <property type="entry name" value="Homeodomain-like"/>
    <property type="match status" value="2"/>
</dbReference>
<dbReference type="Gene3D" id="2.60.40.10">
    <property type="entry name" value="Immunoglobulins"/>
    <property type="match status" value="2"/>
</dbReference>
<organism evidence="6 7">
    <name type="scientific">Chryseolinea soli</name>
    <dbReference type="NCBI Taxonomy" id="2321403"/>
    <lineage>
        <taxon>Bacteria</taxon>
        <taxon>Pseudomonadati</taxon>
        <taxon>Bacteroidota</taxon>
        <taxon>Cytophagia</taxon>
        <taxon>Cytophagales</taxon>
        <taxon>Fulvivirgaceae</taxon>
        <taxon>Chryseolinea</taxon>
    </lineage>
</organism>
<dbReference type="GO" id="GO:0043565">
    <property type="term" value="F:sequence-specific DNA binding"/>
    <property type="evidence" value="ECO:0007669"/>
    <property type="project" value="InterPro"/>
</dbReference>
<dbReference type="InterPro" id="IPR013783">
    <property type="entry name" value="Ig-like_fold"/>
</dbReference>
<dbReference type="InterPro" id="IPR013784">
    <property type="entry name" value="Carb-bd-like_fold"/>
</dbReference>
<dbReference type="SUPFAM" id="SSF81296">
    <property type="entry name" value="E set domains"/>
    <property type="match status" value="1"/>
</dbReference>
<dbReference type="GO" id="GO:0030246">
    <property type="term" value="F:carbohydrate binding"/>
    <property type="evidence" value="ECO:0007669"/>
    <property type="project" value="InterPro"/>
</dbReference>
<dbReference type="AlphaFoldDB" id="A0A385SSF9"/>
<dbReference type="OrthoDB" id="5492415at2"/>
<feature type="transmembrane region" description="Helical" evidence="4">
    <location>
        <begin position="347"/>
        <end position="364"/>
    </location>
</feature>
<dbReference type="SUPFAM" id="SSF46689">
    <property type="entry name" value="Homeodomain-like"/>
    <property type="match status" value="1"/>
</dbReference>
<dbReference type="Proteomes" id="UP000266183">
    <property type="component" value="Chromosome"/>
</dbReference>
<protein>
    <submittedName>
        <fullName evidence="6">Helix-turn-helix domain-containing protein</fullName>
    </submittedName>
</protein>
<keyword evidence="4" id="KW-1133">Transmembrane helix</keyword>
<sequence>MFLIGKMPASTNLVSRIDRPLWRCLPVLLLVLISFHVRAQIRIEVIKHPKFILKDSSLFISGTFNNWSPGEENFKLTRRPDGVYYFDLPDTLTSFEYKFTQGGWQIVEGYADGKILPNRVYNRQLEDNPHLVRVVIEGWEKQPEYTLIVDKVPESTPFDASLYVTGNFNNWNPGDKNYKLRKQIDGSYQVLIYFNGERIDYKFTRGTWKSAESSSGGRTMANRSTNRRSATGKIRVEIAGWEDISGGLQLYSIYDLLLLFSVFQGLLLIVTIPTIQEYNREANRWLILLIGFTSAILLIKVVSGYPEVEHTLPKLQLIPDFILFVYAPLFYAYIQRLLFQSRNQLRLVFYVPVFVQFFVYMVYFLMDQPAFQAKLIEPESELRIIRFCMSSVALGLNIYYWVKCLGAINFYKVNYQNSNSYEQNLQYLNTVLFIQAACLVVWFVTFVVAVLAWMFGWEISNVIDISIDTLWMTFSVITFFLGYFVIHEPDIFRLPQTLSQVDELTKVELDHQVADYLNHIGKEKEEVSMENLDMLKEKVTIYMEKYQPYTNPKLSLVELASRLKLQPHILSKVINSGFGMNFFDYINTYRIDEFKRRVEDPQYKNYTLLGIALDVGFNSKTAFNRSFKKITSQTPSAFFNTLKE</sequence>
<dbReference type="SUPFAM" id="SSF49452">
    <property type="entry name" value="Starch-binding domain-like"/>
    <property type="match status" value="1"/>
</dbReference>
<name>A0A385SSF9_9BACT</name>
<dbReference type="GO" id="GO:0003700">
    <property type="term" value="F:DNA-binding transcription factor activity"/>
    <property type="evidence" value="ECO:0007669"/>
    <property type="project" value="InterPro"/>
</dbReference>
<keyword evidence="3" id="KW-0804">Transcription</keyword>
<dbReference type="RefSeq" id="WP_119757380.1">
    <property type="nucleotide sequence ID" value="NZ_CP032382.1"/>
</dbReference>
<dbReference type="KEGG" id="chk:D4L85_27830"/>
<evidence type="ECO:0000256" key="2">
    <source>
        <dbReference type="ARBA" id="ARBA00023125"/>
    </source>
</evidence>
<evidence type="ECO:0000256" key="3">
    <source>
        <dbReference type="ARBA" id="ARBA00023163"/>
    </source>
</evidence>
<keyword evidence="7" id="KW-1185">Reference proteome</keyword>
<dbReference type="PANTHER" id="PTHR43280">
    <property type="entry name" value="ARAC-FAMILY TRANSCRIPTIONAL REGULATOR"/>
    <property type="match status" value="1"/>
</dbReference>
<evidence type="ECO:0000256" key="4">
    <source>
        <dbReference type="SAM" id="Phobius"/>
    </source>
</evidence>
<feature type="domain" description="HTH araC/xylS-type" evidence="5">
    <location>
        <begin position="537"/>
        <end position="641"/>
    </location>
</feature>
<feature type="transmembrane region" description="Helical" evidence="4">
    <location>
        <begin position="469"/>
        <end position="486"/>
    </location>
</feature>
<dbReference type="EMBL" id="CP032382">
    <property type="protein sequence ID" value="AYB34159.1"/>
    <property type="molecule type" value="Genomic_DNA"/>
</dbReference>
<dbReference type="SMART" id="SM00342">
    <property type="entry name" value="HTH_ARAC"/>
    <property type="match status" value="1"/>
</dbReference>
<evidence type="ECO:0000256" key="1">
    <source>
        <dbReference type="ARBA" id="ARBA00023015"/>
    </source>
</evidence>
<dbReference type="CDD" id="cd02688">
    <property type="entry name" value="E_set"/>
    <property type="match status" value="1"/>
</dbReference>
<dbReference type="PROSITE" id="PS01124">
    <property type="entry name" value="HTH_ARAC_FAMILY_2"/>
    <property type="match status" value="1"/>
</dbReference>
<dbReference type="Pfam" id="PF12833">
    <property type="entry name" value="HTH_18"/>
    <property type="match status" value="1"/>
</dbReference>
<evidence type="ECO:0000313" key="6">
    <source>
        <dbReference type="EMBL" id="AYB34159.1"/>
    </source>
</evidence>
<feature type="transmembrane region" description="Helical" evidence="4">
    <location>
        <begin position="384"/>
        <end position="402"/>
    </location>
</feature>
<evidence type="ECO:0000313" key="7">
    <source>
        <dbReference type="Proteomes" id="UP000266183"/>
    </source>
</evidence>
<dbReference type="PANTHER" id="PTHR43280:SF29">
    <property type="entry name" value="ARAC-FAMILY TRANSCRIPTIONAL REGULATOR"/>
    <property type="match status" value="1"/>
</dbReference>
<feature type="transmembrane region" description="Helical" evidence="4">
    <location>
        <begin position="431"/>
        <end position="457"/>
    </location>
</feature>
<feature type="transmembrane region" description="Helical" evidence="4">
    <location>
        <begin position="253"/>
        <end position="273"/>
    </location>
</feature>
<feature type="transmembrane region" description="Helical" evidence="4">
    <location>
        <begin position="285"/>
        <end position="305"/>
    </location>
</feature>
<keyword evidence="4" id="KW-0812">Transmembrane</keyword>
<accession>A0A385SSF9</accession>
<dbReference type="InterPro" id="IPR018060">
    <property type="entry name" value="HTH_AraC"/>
</dbReference>
<keyword evidence="1" id="KW-0805">Transcription regulation</keyword>
<keyword evidence="4" id="KW-0472">Membrane</keyword>
<evidence type="ECO:0000259" key="5">
    <source>
        <dbReference type="PROSITE" id="PS01124"/>
    </source>
</evidence>
<reference evidence="7" key="1">
    <citation type="submission" date="2018-09" db="EMBL/GenBank/DDBJ databases">
        <title>Chryseolinea sp. KIS68-18 isolated from soil.</title>
        <authorList>
            <person name="Weon H.-Y."/>
            <person name="Kwon S.-W."/>
            <person name="Lee S.A."/>
        </authorList>
    </citation>
    <scope>NUCLEOTIDE SEQUENCE [LARGE SCALE GENOMIC DNA]</scope>
    <source>
        <strain evidence="7">KIS68-18</strain>
    </source>
</reference>
<keyword evidence="2" id="KW-0238">DNA-binding</keyword>